<dbReference type="GO" id="GO:0008270">
    <property type="term" value="F:zinc ion binding"/>
    <property type="evidence" value="ECO:0007669"/>
    <property type="project" value="UniProtKB-KW"/>
</dbReference>
<organism evidence="3 4">
    <name type="scientific">Parnassius apollo</name>
    <name type="common">Apollo butterfly</name>
    <name type="synonym">Papilio apollo</name>
    <dbReference type="NCBI Taxonomy" id="110799"/>
    <lineage>
        <taxon>Eukaryota</taxon>
        <taxon>Metazoa</taxon>
        <taxon>Ecdysozoa</taxon>
        <taxon>Arthropoda</taxon>
        <taxon>Hexapoda</taxon>
        <taxon>Insecta</taxon>
        <taxon>Pterygota</taxon>
        <taxon>Neoptera</taxon>
        <taxon>Endopterygota</taxon>
        <taxon>Lepidoptera</taxon>
        <taxon>Glossata</taxon>
        <taxon>Ditrysia</taxon>
        <taxon>Papilionoidea</taxon>
        <taxon>Papilionidae</taxon>
        <taxon>Parnassiinae</taxon>
        <taxon>Parnassini</taxon>
        <taxon>Parnassius</taxon>
        <taxon>Parnassius</taxon>
    </lineage>
</organism>
<name>A0A8S3X7H0_PARAO</name>
<gene>
    <name evidence="3" type="ORF">PAPOLLO_LOCUS14204</name>
</gene>
<dbReference type="InterPro" id="IPR007527">
    <property type="entry name" value="Znf_SWIM"/>
</dbReference>
<keyword evidence="1" id="KW-0479">Metal-binding</keyword>
<evidence type="ECO:0000256" key="1">
    <source>
        <dbReference type="PROSITE-ProRule" id="PRU00325"/>
    </source>
</evidence>
<dbReference type="Pfam" id="PF04434">
    <property type="entry name" value="SWIM"/>
    <property type="match status" value="1"/>
</dbReference>
<feature type="domain" description="SWIM-type" evidence="2">
    <location>
        <begin position="40"/>
        <end position="76"/>
    </location>
</feature>
<proteinExistence type="predicted"/>
<keyword evidence="4" id="KW-1185">Reference proteome</keyword>
<accession>A0A8S3X7H0</accession>
<dbReference type="PROSITE" id="PS50966">
    <property type="entry name" value="ZF_SWIM"/>
    <property type="match status" value="1"/>
</dbReference>
<dbReference type="Proteomes" id="UP000691718">
    <property type="component" value="Unassembled WGS sequence"/>
</dbReference>
<dbReference type="InterPro" id="IPR019080">
    <property type="entry name" value="YqaJ_viral_recombinase"/>
</dbReference>
<evidence type="ECO:0000313" key="4">
    <source>
        <dbReference type="Proteomes" id="UP000691718"/>
    </source>
</evidence>
<dbReference type="EMBL" id="CAJQZP010000963">
    <property type="protein sequence ID" value="CAG5003218.1"/>
    <property type="molecule type" value="Genomic_DNA"/>
</dbReference>
<comment type="caution">
    <text evidence="3">The sequence shown here is derived from an EMBL/GenBank/DDBJ whole genome shotgun (WGS) entry which is preliminary data.</text>
</comment>
<dbReference type="PANTHER" id="PTHR47526">
    <property type="entry name" value="ATP-DEPENDENT DNA HELICASE"/>
    <property type="match status" value="1"/>
</dbReference>
<dbReference type="OrthoDB" id="7131663at2759"/>
<protein>
    <submittedName>
        <fullName evidence="3">(apollo) hypothetical protein</fullName>
    </submittedName>
</protein>
<dbReference type="PANTHER" id="PTHR47526:SF3">
    <property type="entry name" value="PHD-TYPE DOMAIN-CONTAINING PROTEIN"/>
    <property type="match status" value="1"/>
</dbReference>
<sequence>MEKKEKNNNIIHVQALVLRTSGLNSKHPAIIKLWIDVSQGNRLVGDNEQEVTKVCDCPAGSSEKCKHILAVMLYLSRTEEADLEDLSCTDIEKQWRTLKTTALKKYEAISLSEMCHVKGQRDIYVKTMPEVTEEMERRWRMKLMQSTPNSEYSLFTSLMRRRDGVVDYGERVISRSVDKTKFSEKLLTFNSWRVMNLLRKLTEEKLKTCEVNEFEFYNRYVAVSLDQSTEIINAEQGTPSWHKARKVRLTASKARAQFTYYSNKNADWDKRYQEVFHSNFLGNEDTIRGLRCEAVARDLYAEHYSCMILESGLLVRPELPWLFASLDGTAMDKDGNFLRNIEIKTLKEGTR</sequence>
<keyword evidence="1" id="KW-0862">Zinc</keyword>
<keyword evidence="1" id="KW-0863">Zinc-finger</keyword>
<evidence type="ECO:0000313" key="3">
    <source>
        <dbReference type="EMBL" id="CAG5003218.1"/>
    </source>
</evidence>
<reference evidence="3" key="1">
    <citation type="submission" date="2021-04" db="EMBL/GenBank/DDBJ databases">
        <authorList>
            <person name="Tunstrom K."/>
        </authorList>
    </citation>
    <scope>NUCLEOTIDE SEQUENCE</scope>
</reference>
<dbReference type="Pfam" id="PF09588">
    <property type="entry name" value="YqaJ"/>
    <property type="match status" value="1"/>
</dbReference>
<evidence type="ECO:0000259" key="2">
    <source>
        <dbReference type="PROSITE" id="PS50966"/>
    </source>
</evidence>
<dbReference type="AlphaFoldDB" id="A0A8S3X7H0"/>